<comment type="caution">
    <text evidence="1">The sequence shown here is derived from an EMBL/GenBank/DDBJ whole genome shotgun (WGS) entry which is preliminary data.</text>
</comment>
<protein>
    <submittedName>
        <fullName evidence="1">Uncharacterized protein</fullName>
    </submittedName>
</protein>
<dbReference type="Proteomes" id="UP000433181">
    <property type="component" value="Unassembled WGS sequence"/>
</dbReference>
<organism evidence="1 2">
    <name type="scientific">Anaerovibrio slackiae</name>
    <dbReference type="NCBI Taxonomy" id="2652309"/>
    <lineage>
        <taxon>Bacteria</taxon>
        <taxon>Bacillati</taxon>
        <taxon>Bacillota</taxon>
        <taxon>Negativicutes</taxon>
        <taxon>Selenomonadales</taxon>
        <taxon>Selenomonadaceae</taxon>
        <taxon>Anaerovibrio</taxon>
    </lineage>
</organism>
<proteinExistence type="predicted"/>
<dbReference type="AlphaFoldDB" id="A0A6I2UIA4"/>
<sequence>MMHPFMELNDGTQIVHSDVMYDETGKEVVEVYVEKPINLGFKSAYCYLPAYKWDKVDGFDEEEMRQLEEIIQSTAHLIIQFARQGGLGNAANF</sequence>
<reference evidence="1 2" key="1">
    <citation type="submission" date="2019-08" db="EMBL/GenBank/DDBJ databases">
        <title>In-depth cultivation of the pig gut microbiome towards novel bacterial diversity and tailored functional studies.</title>
        <authorList>
            <person name="Wylensek D."/>
            <person name="Hitch T.C.A."/>
            <person name="Clavel T."/>
        </authorList>
    </citation>
    <scope>NUCLEOTIDE SEQUENCE [LARGE SCALE GENOMIC DNA]</scope>
    <source>
        <strain evidence="1 2">WCA-693-APC-5D-A</strain>
    </source>
</reference>
<evidence type="ECO:0000313" key="1">
    <source>
        <dbReference type="EMBL" id="MSU09294.1"/>
    </source>
</evidence>
<keyword evidence="2" id="KW-1185">Reference proteome</keyword>
<evidence type="ECO:0000313" key="2">
    <source>
        <dbReference type="Proteomes" id="UP000433181"/>
    </source>
</evidence>
<name>A0A6I2UIA4_9FIRM</name>
<accession>A0A6I2UIA4</accession>
<dbReference type="EMBL" id="VUNR01000020">
    <property type="protein sequence ID" value="MSU09294.1"/>
    <property type="molecule type" value="Genomic_DNA"/>
</dbReference>
<gene>
    <name evidence="1" type="ORF">FYJ84_09885</name>
</gene>